<evidence type="ECO:0000313" key="1">
    <source>
        <dbReference type="EMBL" id="ALB29434.1"/>
    </source>
</evidence>
<keyword evidence="2" id="KW-1185">Reference proteome</keyword>
<reference evidence="1 2" key="1">
    <citation type="submission" date="2015-08" db="EMBL/GenBank/DDBJ databases">
        <title>Genomic sequence of Lactobacillus heilongjiangensis DSM 28069, isolated from Chinese traditional pickle.</title>
        <authorList>
            <person name="Jiang X."/>
            <person name="Zheng B."/>
            <person name="Cheng H."/>
        </authorList>
    </citation>
    <scope>NUCLEOTIDE SEQUENCE [LARGE SCALE GENOMIC DNA]</scope>
    <source>
        <strain evidence="1 2">DSM 28069</strain>
    </source>
</reference>
<gene>
    <name evidence="1" type="ORF">JP39_08745</name>
</gene>
<name>A0A0K2LDQ7_9LACO</name>
<sequence length="1057" mass="115952">MQAKKIIKGLMFLLFGMIAFFGIWQKTSNLVQASVTDDNVLNVPPGGISLQDYFLKGSFKDNNATVMTNSNGVDVVRLTNGKNQTGAIWSDSNAADIGGNGKNYLNVDKKQTITMWMYFGTILLPVGIPDGMAFVLQNDDNGLGAISKNSKGEINHGQSLGVWGLDSTTSTGLTGKNTIQSQAIQKSFALEFDTYANMNQNHDWKEDDTDDSLLNGRENSFDTMPYSGDNYYLKRPHIAWNYPAEAGTYKQLSSNFGSFLFGNSIMGMYHHLGSDNRYNGAGIDFSYGKNSNNTYQDAWNHMTIEYTPDGDGKHAQIHYKFRDKNVDGTARFPLVDATADINLDEFQLNGSNKLRYGFTGSTGPDADITNAIVFESMPSLVNADANAYTVDKTNNTKIKTKDDTDVTSESGQNPQLMDDQAKSMVTATTVHPNDDLTLNYMLHYLSGEEATNGMKATVKVPDNVTVTPDADNNIGKIYYISKPDDKGNVQKMETNIGKDSLDDKGVLTCDIDTLGDKTEGNTYWETARIELNATADSLPDGTTKLTVPSTLNTFEGKNYKVNIQPDSFDIVKPSNTLHITTDMADPTEVQLGNMFDLTGTISFEHEETVDKNDMYINYTIDNNPTIMSQDSTAGADFTIKDLETGTKSGQLDVGDHTIKVQVIDDNYEGANGKETLASNVLEYHIKVTNKSVVITPEKSELTVNDNEPVELKGTYLHSDGSSTVPENGQSEISYTITNDGEDPQKKVVENQDNDGNYKISLKPYAYDKDESTSIDDYQGNTGLKVGKNTVTISVIDEQGHKSQSKDVIVNVPDITPTLTADTTDYNFVQGEPINLTANIGYPGDYQVTPGKLTWYVNANGNKTIRSYDGDTSVATPVSQDFTIDPAANGMDNGSKEGYPVSIYYSDPYGRTSKPVNYNVIVLDKTASLESGDYSFKTVRASRIPDIVQRNGKWNLSVKSVMTGWTLTAKAGKMVKDAGQADEETLDGNMIFISPEDNKTYDLGKETLIQSSSDKSDIETTHIGDDWNDNQGVLLDLNSSNVAGLYKGEIEWNLTNSL</sequence>
<accession>A0A0K2LDQ7</accession>
<dbReference type="OrthoDB" id="2306834at2"/>
<dbReference type="KEGG" id="lhi:JP39_08745"/>
<dbReference type="InterPro" id="IPR013320">
    <property type="entry name" value="ConA-like_dom_sf"/>
</dbReference>
<dbReference type="EMBL" id="CP012559">
    <property type="protein sequence ID" value="ALB29434.1"/>
    <property type="molecule type" value="Genomic_DNA"/>
</dbReference>
<dbReference type="STRING" id="1074467.JP39_08745"/>
<evidence type="ECO:0008006" key="3">
    <source>
        <dbReference type="Google" id="ProtNLM"/>
    </source>
</evidence>
<protein>
    <recommendedName>
        <fullName evidence="3">WxL domain-containing protein</fullName>
    </recommendedName>
</protein>
<dbReference type="Gene3D" id="2.60.120.200">
    <property type="match status" value="1"/>
</dbReference>
<dbReference type="SUPFAM" id="SSF49899">
    <property type="entry name" value="Concanavalin A-like lectins/glucanases"/>
    <property type="match status" value="1"/>
</dbReference>
<proteinExistence type="predicted"/>
<dbReference type="AlphaFoldDB" id="A0A0K2LDQ7"/>
<organism evidence="1 2">
    <name type="scientific">Companilactobacillus heilongjiangensis</name>
    <dbReference type="NCBI Taxonomy" id="1074467"/>
    <lineage>
        <taxon>Bacteria</taxon>
        <taxon>Bacillati</taxon>
        <taxon>Bacillota</taxon>
        <taxon>Bacilli</taxon>
        <taxon>Lactobacillales</taxon>
        <taxon>Lactobacillaceae</taxon>
        <taxon>Companilactobacillus</taxon>
    </lineage>
</organism>
<dbReference type="RefSeq" id="WP_041500408.1">
    <property type="nucleotide sequence ID" value="NZ_BJDV01000002.1"/>
</dbReference>
<dbReference type="Proteomes" id="UP000061546">
    <property type="component" value="Chromosome"/>
</dbReference>
<evidence type="ECO:0000313" key="2">
    <source>
        <dbReference type="Proteomes" id="UP000061546"/>
    </source>
</evidence>